<keyword evidence="2" id="KW-0813">Transport</keyword>
<feature type="compositionally biased region" description="Acidic residues" evidence="3">
    <location>
        <begin position="33"/>
        <end position="72"/>
    </location>
</feature>
<reference evidence="5" key="1">
    <citation type="submission" date="2017-11" db="EMBL/GenBank/DDBJ databases">
        <authorList>
            <person name="Kajale S.C."/>
            <person name="Sharma A."/>
        </authorList>
    </citation>
    <scope>NUCLEOTIDE SEQUENCE</scope>
    <source>
        <strain evidence="5">LS1_42</strain>
    </source>
</reference>
<evidence type="ECO:0000259" key="4">
    <source>
        <dbReference type="Pfam" id="PF13462"/>
    </source>
</evidence>
<keyword evidence="6" id="KW-1185">Reference proteome</keyword>
<evidence type="ECO:0000256" key="2">
    <source>
        <dbReference type="ARBA" id="ARBA00022982"/>
    </source>
</evidence>
<gene>
    <name evidence="5" type="ORF">CV102_13940</name>
</gene>
<dbReference type="SUPFAM" id="SSF52833">
    <property type="entry name" value="Thioredoxin-like"/>
    <property type="match status" value="1"/>
</dbReference>
<dbReference type="AlphaFoldDB" id="A0A8J8Q1Z3"/>
<evidence type="ECO:0000256" key="1">
    <source>
        <dbReference type="ARBA" id="ARBA00007787"/>
    </source>
</evidence>
<evidence type="ECO:0000313" key="5">
    <source>
        <dbReference type="EMBL" id="TYL37832.1"/>
    </source>
</evidence>
<dbReference type="OrthoDB" id="15256at2157"/>
<dbReference type="Proteomes" id="UP000766904">
    <property type="component" value="Unassembled WGS sequence"/>
</dbReference>
<comment type="caution">
    <text evidence="5">The sequence shown here is derived from an EMBL/GenBank/DDBJ whole genome shotgun (WGS) entry which is preliminary data.</text>
</comment>
<sequence>MAPRSRSTRRTFLTVAGVTIGVTAGCTDAGPGGDEESNVADPETLDEDDAEPTDDEDDASEEESAETTDDASDSPTGETNESEETSDDQDESDAEATEEEPDDEPNEGAEDEKPDESALEHPAAGNMAHSPVLGPEPTSGEATLIMFDDPACPACAFFEENAFQELKPHADAGELSIVWRGIPVIADWSDAALEVLWATYERDVDAFWALREYAFEIQESVDSDDEAVDRLLDRLAETTALDTAAIRSEAEAGTYERTLDLDEDAAAQAEIDATPYFFLFRDGEFRTEIRGAEDYRVFKSALEL</sequence>
<feature type="domain" description="Thioredoxin-like fold" evidence="4">
    <location>
        <begin position="141"/>
        <end position="279"/>
    </location>
</feature>
<organism evidence="5 6">
    <name type="scientific">Natronococcus pandeyae</name>
    <dbReference type="NCBI Taxonomy" id="2055836"/>
    <lineage>
        <taxon>Archaea</taxon>
        <taxon>Methanobacteriati</taxon>
        <taxon>Methanobacteriota</taxon>
        <taxon>Stenosarchaea group</taxon>
        <taxon>Halobacteria</taxon>
        <taxon>Halobacteriales</taxon>
        <taxon>Natrialbaceae</taxon>
        <taxon>Natronococcus</taxon>
    </lineage>
</organism>
<dbReference type="PROSITE" id="PS51257">
    <property type="entry name" value="PROKAR_LIPOPROTEIN"/>
    <property type="match status" value="1"/>
</dbReference>
<feature type="compositionally biased region" description="Acidic residues" evidence="3">
    <location>
        <begin position="80"/>
        <end position="114"/>
    </location>
</feature>
<accession>A0A8J8Q1Z3</accession>
<protein>
    <recommendedName>
        <fullName evidence="4">Thioredoxin-like fold domain-containing protein</fullName>
    </recommendedName>
</protein>
<dbReference type="Gene3D" id="3.40.30.10">
    <property type="entry name" value="Glutaredoxin"/>
    <property type="match status" value="1"/>
</dbReference>
<keyword evidence="2" id="KW-0249">Electron transport</keyword>
<evidence type="ECO:0000313" key="6">
    <source>
        <dbReference type="Proteomes" id="UP000766904"/>
    </source>
</evidence>
<proteinExistence type="inferred from homology"/>
<dbReference type="Pfam" id="PF13462">
    <property type="entry name" value="Thioredoxin_4"/>
    <property type="match status" value="1"/>
</dbReference>
<dbReference type="InterPro" id="IPR012336">
    <property type="entry name" value="Thioredoxin-like_fold"/>
</dbReference>
<dbReference type="InterPro" id="IPR036249">
    <property type="entry name" value="Thioredoxin-like_sf"/>
</dbReference>
<feature type="region of interest" description="Disordered" evidence="3">
    <location>
        <begin position="1"/>
        <end position="119"/>
    </location>
</feature>
<name>A0A8J8Q1Z3_9EURY</name>
<comment type="similarity">
    <text evidence="1">Belongs to the glutaredoxin family.</text>
</comment>
<dbReference type="EMBL" id="PHNJ01000007">
    <property type="protein sequence ID" value="TYL37832.1"/>
    <property type="molecule type" value="Genomic_DNA"/>
</dbReference>
<evidence type="ECO:0000256" key="3">
    <source>
        <dbReference type="SAM" id="MobiDB-lite"/>
    </source>
</evidence>